<protein>
    <submittedName>
        <fullName evidence="4">VanW family protein</fullName>
    </submittedName>
</protein>
<evidence type="ECO:0000313" key="4">
    <source>
        <dbReference type="EMBL" id="HIR56317.1"/>
    </source>
</evidence>
<feature type="domain" description="YoaR-like putative peptidoglycan binding" evidence="3">
    <location>
        <begin position="108"/>
        <end position="222"/>
    </location>
</feature>
<dbReference type="InterPro" id="IPR022029">
    <property type="entry name" value="YoaR-like_PG-bd"/>
</dbReference>
<name>A0A9D1J0D4_9FIRM</name>
<accession>A0A9D1J0D4</accession>
<dbReference type="Pfam" id="PF04294">
    <property type="entry name" value="VanW"/>
    <property type="match status" value="1"/>
</dbReference>
<dbReference type="AlphaFoldDB" id="A0A9D1J0D4"/>
<organism evidence="4 5">
    <name type="scientific">Candidatus Gallacutalibacter pullicola</name>
    <dbReference type="NCBI Taxonomy" id="2840830"/>
    <lineage>
        <taxon>Bacteria</taxon>
        <taxon>Bacillati</taxon>
        <taxon>Bacillota</taxon>
        <taxon>Clostridia</taxon>
        <taxon>Eubacteriales</taxon>
        <taxon>Candidatus Gallacutalibacter</taxon>
    </lineage>
</organism>
<dbReference type="InterPro" id="IPR007391">
    <property type="entry name" value="Vancomycin_resist_VanW"/>
</dbReference>
<dbReference type="InterPro" id="IPR052913">
    <property type="entry name" value="Glycopeptide_resist_protein"/>
</dbReference>
<feature type="region of interest" description="Disordered" evidence="1">
    <location>
        <begin position="476"/>
        <end position="584"/>
    </location>
</feature>
<evidence type="ECO:0000313" key="5">
    <source>
        <dbReference type="Proteomes" id="UP000886785"/>
    </source>
</evidence>
<keyword evidence="2" id="KW-0812">Transmembrane</keyword>
<sequence length="584" mass="62403">MPRYSRDISSSGNKRRIVIAAVSAVVVVGLAVGVFFGVQAYQESQERQQHEEEVQNVVEDETFYDGIIVQGVDLGGMTMAQARQALEPVEESLRGTYSVTVARGEQSWVITEADLDFTYNTEEVLQEAYQYGREGTDEERYTTVQALKEQPKEWEITVTMDDTGIGTKMQEIADSIDTDPVNATVASFDASTETFQFNEGVPGVKTDVEALTQLVQSALEDSGTGVVEVPVEEVPYEVSAADLQGVMKKLGTYSTVSTNTADGNHNMKLAMESINGVVVGPGETFSYNDATGDTTTSANGYRLATAFSNGRRVQEYGGGICQVSTTLYGAVLRSNMQIIERSNHMMPVGYCPLGQDATVSYGSLDFKFKNPTDYPVYIVGDMTGTRLTVTLYGYQSPSYDTIEVSSWQTGTLSQPEDTYEVNNSLAKNEIKLIMQGRNGQTAAAERTFYKDGKAVKTESLPSSRYRALATIYEVGPGTDTSQIVNGSIPGSTPSTPESSAPESSAPESSAPESSTPESSTPESSAPESSTPESSAPESSSSESPASSQGDPGVIITPPSVTEDEGDGTGETSPSQPPASEIPVG</sequence>
<dbReference type="PANTHER" id="PTHR35788">
    <property type="entry name" value="EXPORTED PROTEIN-RELATED"/>
    <property type="match status" value="1"/>
</dbReference>
<proteinExistence type="predicted"/>
<reference evidence="4" key="2">
    <citation type="journal article" date="2021" name="PeerJ">
        <title>Extensive microbial diversity within the chicken gut microbiome revealed by metagenomics and culture.</title>
        <authorList>
            <person name="Gilroy R."/>
            <person name="Ravi A."/>
            <person name="Getino M."/>
            <person name="Pursley I."/>
            <person name="Horton D.L."/>
            <person name="Alikhan N.F."/>
            <person name="Baker D."/>
            <person name="Gharbi K."/>
            <person name="Hall N."/>
            <person name="Watson M."/>
            <person name="Adriaenssens E.M."/>
            <person name="Foster-Nyarko E."/>
            <person name="Jarju S."/>
            <person name="Secka A."/>
            <person name="Antonio M."/>
            <person name="Oren A."/>
            <person name="Chaudhuri R.R."/>
            <person name="La Ragione R."/>
            <person name="Hildebrand F."/>
            <person name="Pallen M.J."/>
        </authorList>
    </citation>
    <scope>NUCLEOTIDE SEQUENCE</scope>
    <source>
        <strain evidence="4">ChiSjej1B19-7085</strain>
    </source>
</reference>
<evidence type="ECO:0000256" key="1">
    <source>
        <dbReference type="SAM" id="MobiDB-lite"/>
    </source>
</evidence>
<dbReference type="EMBL" id="DVHF01000018">
    <property type="protein sequence ID" value="HIR56317.1"/>
    <property type="molecule type" value="Genomic_DNA"/>
</dbReference>
<gene>
    <name evidence="4" type="ORF">IAA54_01485</name>
</gene>
<dbReference type="PANTHER" id="PTHR35788:SF1">
    <property type="entry name" value="EXPORTED PROTEIN"/>
    <property type="match status" value="1"/>
</dbReference>
<feature type="compositionally biased region" description="Low complexity" evidence="1">
    <location>
        <begin position="491"/>
        <end position="547"/>
    </location>
</feature>
<keyword evidence="2" id="KW-1133">Transmembrane helix</keyword>
<comment type="caution">
    <text evidence="4">The sequence shown here is derived from an EMBL/GenBank/DDBJ whole genome shotgun (WGS) entry which is preliminary data.</text>
</comment>
<evidence type="ECO:0000259" key="3">
    <source>
        <dbReference type="Pfam" id="PF12229"/>
    </source>
</evidence>
<dbReference type="Pfam" id="PF12229">
    <property type="entry name" value="PG_binding_4"/>
    <property type="match status" value="1"/>
</dbReference>
<reference evidence="4" key="1">
    <citation type="submission" date="2020-10" db="EMBL/GenBank/DDBJ databases">
        <authorList>
            <person name="Gilroy R."/>
        </authorList>
    </citation>
    <scope>NUCLEOTIDE SEQUENCE</scope>
    <source>
        <strain evidence="4">ChiSjej1B19-7085</strain>
    </source>
</reference>
<feature type="transmembrane region" description="Helical" evidence="2">
    <location>
        <begin position="20"/>
        <end position="41"/>
    </location>
</feature>
<evidence type="ECO:0000256" key="2">
    <source>
        <dbReference type="SAM" id="Phobius"/>
    </source>
</evidence>
<feature type="compositionally biased region" description="Polar residues" evidence="1">
    <location>
        <begin position="478"/>
        <end position="490"/>
    </location>
</feature>
<dbReference type="Proteomes" id="UP000886785">
    <property type="component" value="Unassembled WGS sequence"/>
</dbReference>
<keyword evidence="2" id="KW-0472">Membrane</keyword>